<dbReference type="Pfam" id="PF03706">
    <property type="entry name" value="LPG_synthase_TM"/>
    <property type="match status" value="1"/>
</dbReference>
<feature type="transmembrane region" description="Helical" evidence="6">
    <location>
        <begin position="238"/>
        <end position="260"/>
    </location>
</feature>
<evidence type="ECO:0000256" key="3">
    <source>
        <dbReference type="ARBA" id="ARBA00022692"/>
    </source>
</evidence>
<keyword evidence="8" id="KW-1185">Reference proteome</keyword>
<evidence type="ECO:0000256" key="4">
    <source>
        <dbReference type="ARBA" id="ARBA00022989"/>
    </source>
</evidence>
<keyword evidence="5 6" id="KW-0472">Membrane</keyword>
<dbReference type="RefSeq" id="WP_197525023.1">
    <property type="nucleotide sequence ID" value="NZ_SJPH01000006.1"/>
</dbReference>
<comment type="caution">
    <text evidence="7">The sequence shown here is derived from an EMBL/GenBank/DDBJ whole genome shotgun (WGS) entry which is preliminary data.</text>
</comment>
<dbReference type="GO" id="GO:0005886">
    <property type="term" value="C:plasma membrane"/>
    <property type="evidence" value="ECO:0007669"/>
    <property type="project" value="UniProtKB-SubCell"/>
</dbReference>
<feature type="transmembrane region" description="Helical" evidence="6">
    <location>
        <begin position="48"/>
        <end position="65"/>
    </location>
</feature>
<reference evidence="7 8" key="1">
    <citation type="submission" date="2019-02" db="EMBL/GenBank/DDBJ databases">
        <title>Deep-cultivation of Planctomycetes and their phenomic and genomic characterization uncovers novel biology.</title>
        <authorList>
            <person name="Wiegand S."/>
            <person name="Jogler M."/>
            <person name="Boedeker C."/>
            <person name="Pinto D."/>
            <person name="Vollmers J."/>
            <person name="Rivas-Marin E."/>
            <person name="Kohn T."/>
            <person name="Peeters S.H."/>
            <person name="Heuer A."/>
            <person name="Rast P."/>
            <person name="Oberbeckmann S."/>
            <person name="Bunk B."/>
            <person name="Jeske O."/>
            <person name="Meyerdierks A."/>
            <person name="Storesund J.E."/>
            <person name="Kallscheuer N."/>
            <person name="Luecker S."/>
            <person name="Lage O.M."/>
            <person name="Pohl T."/>
            <person name="Merkel B.J."/>
            <person name="Hornburger P."/>
            <person name="Mueller R.-W."/>
            <person name="Bruemmer F."/>
            <person name="Labrenz M."/>
            <person name="Spormann A.M."/>
            <person name="Op Den Camp H."/>
            <person name="Overmann J."/>
            <person name="Amann R."/>
            <person name="Jetten M.S.M."/>
            <person name="Mascher T."/>
            <person name="Medema M.H."/>
            <person name="Devos D.P."/>
            <person name="Kaster A.-K."/>
            <person name="Ovreas L."/>
            <person name="Rohde M."/>
            <person name="Galperin M.Y."/>
            <person name="Jogler C."/>
        </authorList>
    </citation>
    <scope>NUCLEOTIDE SEQUENCE [LARGE SCALE GENOMIC DNA]</scope>
    <source>
        <strain evidence="7 8">Pla111</strain>
    </source>
</reference>
<feature type="transmembrane region" description="Helical" evidence="6">
    <location>
        <begin position="16"/>
        <end position="36"/>
    </location>
</feature>
<comment type="subcellular location">
    <subcellularLocation>
        <location evidence="1">Cell membrane</location>
        <topology evidence="1">Multi-pass membrane protein</topology>
    </subcellularLocation>
</comment>
<name>A0A5C5VYA9_9BACT</name>
<evidence type="ECO:0008006" key="9">
    <source>
        <dbReference type="Google" id="ProtNLM"/>
    </source>
</evidence>
<feature type="transmembrane region" description="Helical" evidence="6">
    <location>
        <begin position="200"/>
        <end position="226"/>
    </location>
</feature>
<keyword evidence="3 6" id="KW-0812">Transmembrane</keyword>
<accession>A0A5C5VYA9</accession>
<feature type="transmembrane region" description="Helical" evidence="6">
    <location>
        <begin position="124"/>
        <end position="148"/>
    </location>
</feature>
<feature type="transmembrane region" description="Helical" evidence="6">
    <location>
        <begin position="160"/>
        <end position="180"/>
    </location>
</feature>
<evidence type="ECO:0000256" key="5">
    <source>
        <dbReference type="ARBA" id="ARBA00023136"/>
    </source>
</evidence>
<feature type="transmembrane region" description="Helical" evidence="6">
    <location>
        <begin position="280"/>
        <end position="305"/>
    </location>
</feature>
<proteinExistence type="predicted"/>
<dbReference type="EMBL" id="SJPH01000006">
    <property type="protein sequence ID" value="TWT42709.1"/>
    <property type="molecule type" value="Genomic_DNA"/>
</dbReference>
<dbReference type="Proteomes" id="UP000318995">
    <property type="component" value="Unassembled WGS sequence"/>
</dbReference>
<evidence type="ECO:0000313" key="8">
    <source>
        <dbReference type="Proteomes" id="UP000318995"/>
    </source>
</evidence>
<evidence type="ECO:0000256" key="6">
    <source>
        <dbReference type="SAM" id="Phobius"/>
    </source>
</evidence>
<dbReference type="AlphaFoldDB" id="A0A5C5VYA9"/>
<dbReference type="InterPro" id="IPR022791">
    <property type="entry name" value="L-PG_synthase/AglD"/>
</dbReference>
<evidence type="ECO:0000256" key="1">
    <source>
        <dbReference type="ARBA" id="ARBA00004651"/>
    </source>
</evidence>
<keyword evidence="2" id="KW-1003">Cell membrane</keyword>
<evidence type="ECO:0000313" key="7">
    <source>
        <dbReference type="EMBL" id="TWT42709.1"/>
    </source>
</evidence>
<keyword evidence="4 6" id="KW-1133">Transmembrane helix</keyword>
<gene>
    <name evidence="7" type="ORF">Pla111_26820</name>
</gene>
<protein>
    <recommendedName>
        <fullName evidence="9">Lysylphosphatidylglycerol synthase TM region</fullName>
    </recommendedName>
</protein>
<sequence>MTAPAPPKPSLAKHPLWLIAKIAIFALAIWFVGGAFRESWHALQAEGLRIDPLLAIASGALLIAAQTPSAWFWRQCLRALGEPAPYRATAAAYLVSQIGKYIPGKAAAVAIRIDRMIGFNTRPAAIAACSFYETLTLMAVGCVISAVLLTLRMGSEQGSLPWIAAAFAVLCVAPTTPPLAKWLTRRLAKIDVERAPRGFTWLLMAEGGIASLAAWTLLAMSVCLAARAVGVDSVVAPADWLLAATLPVVAGFLSMLPGGVLVRDGLMLEVLAPTTGQAGALATAVATRIIWITAEVLVCVILVGASARRTKRPA</sequence>
<organism evidence="7 8">
    <name type="scientific">Botrimarina hoheduenensis</name>
    <dbReference type="NCBI Taxonomy" id="2528000"/>
    <lineage>
        <taxon>Bacteria</taxon>
        <taxon>Pseudomonadati</taxon>
        <taxon>Planctomycetota</taxon>
        <taxon>Planctomycetia</taxon>
        <taxon>Pirellulales</taxon>
        <taxon>Lacipirellulaceae</taxon>
        <taxon>Botrimarina</taxon>
    </lineage>
</organism>
<evidence type="ECO:0000256" key="2">
    <source>
        <dbReference type="ARBA" id="ARBA00022475"/>
    </source>
</evidence>